<sequence>MFTAAALVSSPPLLIPDLAGAAAAETADLRGASLAVARELGELAPSWTAIGVGATEEHVPAASRGTFLGYGADVRVALGAGGENLVADPNLPLSALIAGWLRAEAAPTVEIDAVVLAPDTSPVYCAEYGARLRRVLDEDPRPRGVLVVADGANTLTAKAPGAYDDRAPEAQADLDRALGAGDLDHLAQLDPVACADLGVAGRAAWQVLAGLFGHPPRECRTDYQGAPYGVAYHVGMWLP</sequence>
<gene>
    <name evidence="1" type="ORF">GCM10023094_17340</name>
</gene>
<proteinExistence type="predicted"/>
<dbReference type="Proteomes" id="UP001501183">
    <property type="component" value="Unassembled WGS sequence"/>
</dbReference>
<keyword evidence="2" id="KW-1185">Reference proteome</keyword>
<accession>A0ABP8P0L6</accession>
<dbReference type="RefSeq" id="WP_345343653.1">
    <property type="nucleotide sequence ID" value="NZ_BAABFB010000029.1"/>
</dbReference>
<evidence type="ECO:0000313" key="1">
    <source>
        <dbReference type="EMBL" id="GAA4476743.1"/>
    </source>
</evidence>
<dbReference type="SUPFAM" id="SSF53213">
    <property type="entry name" value="LigB-like"/>
    <property type="match status" value="1"/>
</dbReference>
<evidence type="ECO:0000313" key="2">
    <source>
        <dbReference type="Proteomes" id="UP001501183"/>
    </source>
</evidence>
<comment type="caution">
    <text evidence="1">The sequence shown here is derived from an EMBL/GenBank/DDBJ whole genome shotgun (WGS) entry which is preliminary data.</text>
</comment>
<organism evidence="1 2">
    <name type="scientific">Rhodococcus olei</name>
    <dbReference type="NCBI Taxonomy" id="2161675"/>
    <lineage>
        <taxon>Bacteria</taxon>
        <taxon>Bacillati</taxon>
        <taxon>Actinomycetota</taxon>
        <taxon>Actinomycetes</taxon>
        <taxon>Mycobacteriales</taxon>
        <taxon>Nocardiaceae</taxon>
        <taxon>Rhodococcus</taxon>
    </lineage>
</organism>
<dbReference type="Gene3D" id="3.40.830.10">
    <property type="entry name" value="LigB-like"/>
    <property type="match status" value="1"/>
</dbReference>
<dbReference type="EMBL" id="BAABFB010000029">
    <property type="protein sequence ID" value="GAA4476743.1"/>
    <property type="molecule type" value="Genomic_DNA"/>
</dbReference>
<reference evidence="2" key="1">
    <citation type="journal article" date="2019" name="Int. J. Syst. Evol. Microbiol.">
        <title>The Global Catalogue of Microorganisms (GCM) 10K type strain sequencing project: providing services to taxonomists for standard genome sequencing and annotation.</title>
        <authorList>
            <consortium name="The Broad Institute Genomics Platform"/>
            <consortium name="The Broad Institute Genome Sequencing Center for Infectious Disease"/>
            <person name="Wu L."/>
            <person name="Ma J."/>
        </authorList>
    </citation>
    <scope>NUCLEOTIDE SEQUENCE [LARGE SCALE GENOMIC DNA]</scope>
    <source>
        <strain evidence="2">JCM 32206</strain>
    </source>
</reference>
<protein>
    <submittedName>
        <fullName evidence="1">Uncharacterized protein</fullName>
    </submittedName>
</protein>
<name>A0ABP8P0L6_9NOCA</name>